<dbReference type="EMBL" id="VSRR010002280">
    <property type="protein sequence ID" value="MPC30575.1"/>
    <property type="molecule type" value="Genomic_DNA"/>
</dbReference>
<keyword evidence="2" id="KW-1185">Reference proteome</keyword>
<accession>A0A5B7EB50</accession>
<organism evidence="1 2">
    <name type="scientific">Portunus trituberculatus</name>
    <name type="common">Swimming crab</name>
    <name type="synonym">Neptunus trituberculatus</name>
    <dbReference type="NCBI Taxonomy" id="210409"/>
    <lineage>
        <taxon>Eukaryota</taxon>
        <taxon>Metazoa</taxon>
        <taxon>Ecdysozoa</taxon>
        <taxon>Arthropoda</taxon>
        <taxon>Crustacea</taxon>
        <taxon>Multicrustacea</taxon>
        <taxon>Malacostraca</taxon>
        <taxon>Eumalacostraca</taxon>
        <taxon>Eucarida</taxon>
        <taxon>Decapoda</taxon>
        <taxon>Pleocyemata</taxon>
        <taxon>Brachyura</taxon>
        <taxon>Eubrachyura</taxon>
        <taxon>Portunoidea</taxon>
        <taxon>Portunidae</taxon>
        <taxon>Portuninae</taxon>
        <taxon>Portunus</taxon>
    </lineage>
</organism>
<gene>
    <name evidence="1" type="ORF">E2C01_023842</name>
</gene>
<dbReference type="Proteomes" id="UP000324222">
    <property type="component" value="Unassembled WGS sequence"/>
</dbReference>
<sequence>MLQSGVLYLEPKMGVWFNAKCVKAKNDKVNAWNRWRKHKTENRRDEYIKVRN</sequence>
<reference evidence="1 2" key="1">
    <citation type="submission" date="2019-05" db="EMBL/GenBank/DDBJ databases">
        <title>Another draft genome of Portunus trituberculatus and its Hox gene families provides insights of decapod evolution.</title>
        <authorList>
            <person name="Jeong J.-H."/>
            <person name="Song I."/>
            <person name="Kim S."/>
            <person name="Choi T."/>
            <person name="Kim D."/>
            <person name="Ryu S."/>
            <person name="Kim W."/>
        </authorList>
    </citation>
    <scope>NUCLEOTIDE SEQUENCE [LARGE SCALE GENOMIC DNA]</scope>
    <source>
        <tissue evidence="1">Muscle</tissue>
    </source>
</reference>
<comment type="caution">
    <text evidence="1">The sequence shown here is derived from an EMBL/GenBank/DDBJ whole genome shotgun (WGS) entry which is preliminary data.</text>
</comment>
<evidence type="ECO:0000313" key="2">
    <source>
        <dbReference type="Proteomes" id="UP000324222"/>
    </source>
</evidence>
<proteinExistence type="predicted"/>
<protein>
    <submittedName>
        <fullName evidence="1">Uncharacterized protein</fullName>
    </submittedName>
</protein>
<evidence type="ECO:0000313" key="1">
    <source>
        <dbReference type="EMBL" id="MPC30575.1"/>
    </source>
</evidence>
<name>A0A5B7EB50_PORTR</name>
<dbReference type="AlphaFoldDB" id="A0A5B7EB50"/>